<dbReference type="InterPro" id="IPR011010">
    <property type="entry name" value="DNA_brk_join_enz"/>
</dbReference>
<dbReference type="GO" id="GO:0006310">
    <property type="term" value="P:DNA recombination"/>
    <property type="evidence" value="ECO:0007669"/>
    <property type="project" value="UniProtKB-KW"/>
</dbReference>
<protein>
    <submittedName>
        <fullName evidence="8">Site-specific recombinase XerD</fullName>
    </submittedName>
</protein>
<evidence type="ECO:0000313" key="9">
    <source>
        <dbReference type="Proteomes" id="UP000184295"/>
    </source>
</evidence>
<dbReference type="InterPro" id="IPR004107">
    <property type="entry name" value="Integrase_SAM-like_N"/>
</dbReference>
<evidence type="ECO:0000313" key="8">
    <source>
        <dbReference type="EMBL" id="SHF01640.1"/>
    </source>
</evidence>
<dbReference type="GO" id="GO:0015074">
    <property type="term" value="P:DNA integration"/>
    <property type="evidence" value="ECO:0007669"/>
    <property type="project" value="UniProtKB-KW"/>
</dbReference>
<accession>A0A1M4Y7J0</accession>
<organism evidence="8 9">
    <name type="scientific">Ferrithrix thermotolerans DSM 19514</name>
    <dbReference type="NCBI Taxonomy" id="1121881"/>
    <lineage>
        <taxon>Bacteria</taxon>
        <taxon>Bacillati</taxon>
        <taxon>Actinomycetota</taxon>
        <taxon>Acidimicrobiia</taxon>
        <taxon>Acidimicrobiales</taxon>
        <taxon>Acidimicrobiaceae</taxon>
        <taxon>Ferrithrix</taxon>
    </lineage>
</organism>
<keyword evidence="3 5" id="KW-0238">DNA-binding</keyword>
<dbReference type="PROSITE" id="PS51900">
    <property type="entry name" value="CB"/>
    <property type="match status" value="1"/>
</dbReference>
<dbReference type="AlphaFoldDB" id="A0A1M4Y7J0"/>
<dbReference type="Pfam" id="PF14659">
    <property type="entry name" value="Phage_int_SAM_3"/>
    <property type="match status" value="1"/>
</dbReference>
<dbReference type="InterPro" id="IPR044068">
    <property type="entry name" value="CB"/>
</dbReference>
<dbReference type="Proteomes" id="UP000184295">
    <property type="component" value="Unassembled WGS sequence"/>
</dbReference>
<dbReference type="InterPro" id="IPR013762">
    <property type="entry name" value="Integrase-like_cat_sf"/>
</dbReference>
<dbReference type="PANTHER" id="PTHR30349:SF41">
    <property type="entry name" value="INTEGRASE_RECOMBINASE PROTEIN MJ0367-RELATED"/>
    <property type="match status" value="1"/>
</dbReference>
<evidence type="ECO:0000256" key="1">
    <source>
        <dbReference type="ARBA" id="ARBA00008857"/>
    </source>
</evidence>
<evidence type="ECO:0000256" key="4">
    <source>
        <dbReference type="ARBA" id="ARBA00023172"/>
    </source>
</evidence>
<name>A0A1M4Y7J0_9ACTN</name>
<dbReference type="InterPro" id="IPR050090">
    <property type="entry name" value="Tyrosine_recombinase_XerCD"/>
</dbReference>
<reference evidence="9" key="1">
    <citation type="submission" date="2016-11" db="EMBL/GenBank/DDBJ databases">
        <authorList>
            <person name="Varghese N."/>
            <person name="Submissions S."/>
        </authorList>
    </citation>
    <scope>NUCLEOTIDE SEQUENCE [LARGE SCALE GENOMIC DNA]</scope>
    <source>
        <strain evidence="9">DSM 19514</strain>
    </source>
</reference>
<dbReference type="STRING" id="1121881.SAMN02745225_02262"/>
<keyword evidence="2" id="KW-0229">DNA integration</keyword>
<dbReference type="CDD" id="cd01189">
    <property type="entry name" value="INT_ICEBs1_C_like"/>
    <property type="match status" value="1"/>
</dbReference>
<dbReference type="SUPFAM" id="SSF56349">
    <property type="entry name" value="DNA breaking-rejoining enzymes"/>
    <property type="match status" value="1"/>
</dbReference>
<feature type="domain" description="Tyr recombinase" evidence="6">
    <location>
        <begin position="111"/>
        <end position="317"/>
    </location>
</feature>
<dbReference type="Pfam" id="PF00589">
    <property type="entry name" value="Phage_integrase"/>
    <property type="match status" value="1"/>
</dbReference>
<dbReference type="InterPro" id="IPR010998">
    <property type="entry name" value="Integrase_recombinase_N"/>
</dbReference>
<evidence type="ECO:0000256" key="5">
    <source>
        <dbReference type="PROSITE-ProRule" id="PRU01248"/>
    </source>
</evidence>
<keyword evidence="4" id="KW-0233">DNA recombination</keyword>
<sequence>MGAKDTEARSYTQSIETAMSEWFERVVPGLAPITVIGYQGRIRRQILPALGDLAIGEVTASHLDWLYQDLVAQGSSPASMRQTHAIIRRFFNQAMKWGWTESNPALWASPPRVTTLTVVAPTREQLIQIVERAKALHPQWEAFFVLAALTGMRRGELCALHWDDCSDGGIKVTKSLIYTSAGGTREAPTKTHQGRYVALDEFGCSVVSEQQERLRQASRSLGIGHVGNPYPFYSSPDGSVPVHPDSPSKLFRRIADNLGYRELHLHSLRHFAATQLVAAGMDIRTVSGRLGHADASTTLRVYSHVLETNNQEAAAIMGPC</sequence>
<comment type="similarity">
    <text evidence="1">Belongs to the 'phage' integrase family.</text>
</comment>
<gene>
    <name evidence="8" type="ORF">SAMN02745225_02262</name>
</gene>
<proteinExistence type="inferred from homology"/>
<evidence type="ECO:0000256" key="3">
    <source>
        <dbReference type="ARBA" id="ARBA00023125"/>
    </source>
</evidence>
<dbReference type="Gene3D" id="1.10.443.10">
    <property type="entry name" value="Intergrase catalytic core"/>
    <property type="match status" value="1"/>
</dbReference>
<dbReference type="EMBL" id="FQUL01000057">
    <property type="protein sequence ID" value="SHF01640.1"/>
    <property type="molecule type" value="Genomic_DNA"/>
</dbReference>
<evidence type="ECO:0000256" key="2">
    <source>
        <dbReference type="ARBA" id="ARBA00022908"/>
    </source>
</evidence>
<evidence type="ECO:0000259" key="6">
    <source>
        <dbReference type="PROSITE" id="PS51898"/>
    </source>
</evidence>
<dbReference type="PANTHER" id="PTHR30349">
    <property type="entry name" value="PHAGE INTEGRASE-RELATED"/>
    <property type="match status" value="1"/>
</dbReference>
<keyword evidence="9" id="KW-1185">Reference proteome</keyword>
<dbReference type="OrthoDB" id="9805859at2"/>
<dbReference type="Gene3D" id="1.10.150.130">
    <property type="match status" value="1"/>
</dbReference>
<evidence type="ECO:0000259" key="7">
    <source>
        <dbReference type="PROSITE" id="PS51900"/>
    </source>
</evidence>
<feature type="domain" description="Core-binding (CB)" evidence="7">
    <location>
        <begin position="13"/>
        <end position="95"/>
    </location>
</feature>
<dbReference type="InterPro" id="IPR002104">
    <property type="entry name" value="Integrase_catalytic"/>
</dbReference>
<dbReference type="GO" id="GO:0003677">
    <property type="term" value="F:DNA binding"/>
    <property type="evidence" value="ECO:0007669"/>
    <property type="project" value="UniProtKB-UniRule"/>
</dbReference>
<dbReference type="PROSITE" id="PS51898">
    <property type="entry name" value="TYR_RECOMBINASE"/>
    <property type="match status" value="1"/>
</dbReference>